<evidence type="ECO:0000259" key="3">
    <source>
        <dbReference type="Pfam" id="PF00512"/>
    </source>
</evidence>
<keyword evidence="5" id="KW-1185">Reference proteome</keyword>
<proteinExistence type="predicted"/>
<dbReference type="Pfam" id="PF00512">
    <property type="entry name" value="HisKA"/>
    <property type="match status" value="1"/>
</dbReference>
<evidence type="ECO:0000256" key="1">
    <source>
        <dbReference type="ARBA" id="ARBA00000085"/>
    </source>
</evidence>
<keyword evidence="4" id="KW-0808">Transferase</keyword>
<dbReference type="Gene3D" id="1.10.287.130">
    <property type="match status" value="1"/>
</dbReference>
<dbReference type="AlphaFoldDB" id="A0AAW8R1H8"/>
<accession>A0AAW8R1H8</accession>
<organism evidence="4 5">
    <name type="scientific">Brumicola blandensis</name>
    <dbReference type="NCBI Taxonomy" id="3075611"/>
    <lineage>
        <taxon>Bacteria</taxon>
        <taxon>Pseudomonadati</taxon>
        <taxon>Pseudomonadota</taxon>
        <taxon>Gammaproteobacteria</taxon>
        <taxon>Alteromonadales</taxon>
        <taxon>Alteromonadaceae</taxon>
        <taxon>Brumicola</taxon>
    </lineage>
</organism>
<sequence>MSKYQKQLHDIRKPLNTISMQAELIRMLSEKLASQGDDIERLDASALKIIASAKDCSQQLQDLFEEIEHDQSNQPD</sequence>
<feature type="domain" description="Signal transduction histidine kinase dimerisation/phosphoacceptor" evidence="3">
    <location>
        <begin position="9"/>
        <end position="67"/>
    </location>
</feature>
<dbReference type="RefSeq" id="WP_311360800.1">
    <property type="nucleotide sequence ID" value="NZ_JAVRIE010000002.1"/>
</dbReference>
<reference evidence="4 5" key="1">
    <citation type="submission" date="2023-09" db="EMBL/GenBank/DDBJ databases">
        <authorList>
            <person name="Rey-Velasco X."/>
        </authorList>
    </citation>
    <scope>NUCLEOTIDE SEQUENCE [LARGE SCALE GENOMIC DNA]</scope>
    <source>
        <strain evidence="4 5">W409</strain>
    </source>
</reference>
<dbReference type="EMBL" id="JAVRIE010000002">
    <property type="protein sequence ID" value="MDT0582008.1"/>
    <property type="molecule type" value="Genomic_DNA"/>
</dbReference>
<comment type="caution">
    <text evidence="4">The sequence shown here is derived from an EMBL/GenBank/DDBJ whole genome shotgun (WGS) entry which is preliminary data.</text>
</comment>
<comment type="catalytic activity">
    <reaction evidence="1">
        <text>ATP + protein L-histidine = ADP + protein N-phospho-L-histidine.</text>
        <dbReference type="EC" id="2.7.13.3"/>
    </reaction>
</comment>
<dbReference type="GO" id="GO:0000155">
    <property type="term" value="F:phosphorelay sensor kinase activity"/>
    <property type="evidence" value="ECO:0007669"/>
    <property type="project" value="InterPro"/>
</dbReference>
<dbReference type="CDD" id="cd00082">
    <property type="entry name" value="HisKA"/>
    <property type="match status" value="1"/>
</dbReference>
<dbReference type="Proteomes" id="UP001249020">
    <property type="component" value="Unassembled WGS sequence"/>
</dbReference>
<evidence type="ECO:0000313" key="5">
    <source>
        <dbReference type="Proteomes" id="UP001249020"/>
    </source>
</evidence>
<dbReference type="EC" id="2.7.13.3" evidence="2"/>
<evidence type="ECO:0000256" key="2">
    <source>
        <dbReference type="ARBA" id="ARBA00012438"/>
    </source>
</evidence>
<keyword evidence="4" id="KW-0418">Kinase</keyword>
<evidence type="ECO:0000313" key="4">
    <source>
        <dbReference type="EMBL" id="MDT0582008.1"/>
    </source>
</evidence>
<gene>
    <name evidence="4" type="ORF">RM544_05630</name>
</gene>
<protein>
    <recommendedName>
        <fullName evidence="2">histidine kinase</fullName>
        <ecNumber evidence="2">2.7.13.3</ecNumber>
    </recommendedName>
</protein>
<name>A0AAW8R1H8_9ALTE</name>
<dbReference type="InterPro" id="IPR003661">
    <property type="entry name" value="HisK_dim/P_dom"/>
</dbReference>